<dbReference type="RefSeq" id="WP_201377052.1">
    <property type="nucleotide sequence ID" value="NZ_BNJG01000009.1"/>
</dbReference>
<dbReference type="EMBL" id="BNJG01000009">
    <property type="protein sequence ID" value="GHO61052.1"/>
    <property type="molecule type" value="Genomic_DNA"/>
</dbReference>
<gene>
    <name evidence="1" type="ORF">KSB_95270</name>
</gene>
<sequence>MAILLVQFHYIFQFRIPDLFFTHHSEYCHISFLLGDVKISTEDIEEYKTGNHVQLYIAEIGIKPSLNKNLRRKYGSRLISRFMDTVVDLGRRGAIVEKMIAVGATKSGIRLLQHFGFSEVMFPRPDTRLFVIDIKESGAPIIRAYREALSESMKE</sequence>
<comment type="caution">
    <text evidence="1">The sequence shown here is derived from an EMBL/GenBank/DDBJ whole genome shotgun (WGS) entry which is preliminary data.</text>
</comment>
<proteinExistence type="predicted"/>
<keyword evidence="2" id="KW-1185">Reference proteome</keyword>
<name>A0ABQ3V8E6_9CHLR</name>
<organism evidence="1 2">
    <name type="scientific">Ktedonobacter robiniae</name>
    <dbReference type="NCBI Taxonomy" id="2778365"/>
    <lineage>
        <taxon>Bacteria</taxon>
        <taxon>Bacillati</taxon>
        <taxon>Chloroflexota</taxon>
        <taxon>Ktedonobacteria</taxon>
        <taxon>Ktedonobacterales</taxon>
        <taxon>Ktedonobacteraceae</taxon>
        <taxon>Ktedonobacter</taxon>
    </lineage>
</organism>
<protein>
    <recommendedName>
        <fullName evidence="3">N-acetyltransferase domain-containing protein</fullName>
    </recommendedName>
</protein>
<evidence type="ECO:0000313" key="1">
    <source>
        <dbReference type="EMBL" id="GHO61052.1"/>
    </source>
</evidence>
<evidence type="ECO:0000313" key="2">
    <source>
        <dbReference type="Proteomes" id="UP000654345"/>
    </source>
</evidence>
<accession>A0ABQ3V8E6</accession>
<reference evidence="1 2" key="1">
    <citation type="journal article" date="2021" name="Int. J. Syst. Evol. Microbiol.">
        <title>Reticulibacter mediterranei gen. nov., sp. nov., within the new family Reticulibacteraceae fam. nov., and Ktedonospora formicarum gen. nov., sp. nov., Ktedonobacter robiniae sp. nov., Dictyobacter formicarum sp. nov. and Dictyobacter arantiisoli sp. nov., belonging to the class Ktedonobacteria.</title>
        <authorList>
            <person name="Yabe S."/>
            <person name="Zheng Y."/>
            <person name="Wang C.M."/>
            <person name="Sakai Y."/>
            <person name="Abe K."/>
            <person name="Yokota A."/>
            <person name="Donadio S."/>
            <person name="Cavaletti L."/>
            <person name="Monciardini P."/>
        </authorList>
    </citation>
    <scope>NUCLEOTIDE SEQUENCE [LARGE SCALE GENOMIC DNA]</scope>
    <source>
        <strain evidence="1 2">SOSP1-30</strain>
    </source>
</reference>
<dbReference type="Proteomes" id="UP000654345">
    <property type="component" value="Unassembled WGS sequence"/>
</dbReference>
<evidence type="ECO:0008006" key="3">
    <source>
        <dbReference type="Google" id="ProtNLM"/>
    </source>
</evidence>